<proteinExistence type="predicted"/>
<organism evidence="1 2">
    <name type="scientific">Stenotrophomonas phage YB07</name>
    <dbReference type="NCBI Taxonomy" id="2555548"/>
    <lineage>
        <taxon>Viruses</taxon>
        <taxon>Duplodnaviria</taxon>
        <taxon>Heunggongvirae</taxon>
        <taxon>Uroviricota</taxon>
        <taxon>Caudoviricetes</taxon>
        <taxon>Menderavirus</taxon>
        <taxon>Menderavirus IMESM1</taxon>
    </lineage>
</organism>
<name>A0A482IEP6_9CAUD</name>
<reference evidence="1 2" key="1">
    <citation type="submission" date="2019-02" db="EMBL/GenBank/DDBJ databases">
        <authorList>
            <person name="He Y."/>
            <person name="Shi H."/>
            <person name="Li J."/>
            <person name="Sun Y."/>
        </authorList>
    </citation>
    <scope>NUCLEOTIDE SEQUENCE [LARGE SCALE GENOMIC DNA]</scope>
</reference>
<dbReference type="EMBL" id="MK580972">
    <property type="protein sequence ID" value="QBP06432.1"/>
    <property type="molecule type" value="Genomic_DNA"/>
</dbReference>
<dbReference type="GeneID" id="55614906"/>
<sequence length="101" mass="11680">MNYIYDFDELEVISHLATKWLLSYPADSNDLARRVHLLAGKVAADMNSHVFEILCYSKSMDANTPITETRNKEDAEKIVELLNSTVADRDEQEFFIQIRKI</sequence>
<evidence type="ECO:0000313" key="1">
    <source>
        <dbReference type="EMBL" id="QBP06432.1"/>
    </source>
</evidence>
<protein>
    <submittedName>
        <fullName evidence="1">Uncharacterized protein</fullName>
    </submittedName>
</protein>
<dbReference type="Proteomes" id="UP000294655">
    <property type="component" value="Segment"/>
</dbReference>
<evidence type="ECO:0000313" key="2">
    <source>
        <dbReference type="Proteomes" id="UP000294655"/>
    </source>
</evidence>
<dbReference type="KEGG" id="vg:55614906"/>
<accession>A0A482IEP6</accession>
<dbReference type="RefSeq" id="YP_009844582.1">
    <property type="nucleotide sequence ID" value="NC_048755.1"/>
</dbReference>